<name>A0A915I4N8_ROMCU</name>
<dbReference type="AlphaFoldDB" id="A0A915I4N8"/>
<evidence type="ECO:0000313" key="2">
    <source>
        <dbReference type="Proteomes" id="UP000887565"/>
    </source>
</evidence>
<feature type="transmembrane region" description="Helical" evidence="1">
    <location>
        <begin position="69"/>
        <end position="89"/>
    </location>
</feature>
<organism evidence="2 3">
    <name type="scientific">Romanomermis culicivorax</name>
    <name type="common">Nematode worm</name>
    <dbReference type="NCBI Taxonomy" id="13658"/>
    <lineage>
        <taxon>Eukaryota</taxon>
        <taxon>Metazoa</taxon>
        <taxon>Ecdysozoa</taxon>
        <taxon>Nematoda</taxon>
        <taxon>Enoplea</taxon>
        <taxon>Dorylaimia</taxon>
        <taxon>Mermithida</taxon>
        <taxon>Mermithoidea</taxon>
        <taxon>Mermithidae</taxon>
        <taxon>Romanomermis</taxon>
    </lineage>
</organism>
<evidence type="ECO:0000256" key="1">
    <source>
        <dbReference type="SAM" id="Phobius"/>
    </source>
</evidence>
<keyword evidence="1" id="KW-0812">Transmembrane</keyword>
<protein>
    <submittedName>
        <fullName evidence="3">Uncharacterized protein</fullName>
    </submittedName>
</protein>
<reference evidence="3" key="1">
    <citation type="submission" date="2022-11" db="UniProtKB">
        <authorList>
            <consortium name="WormBaseParasite"/>
        </authorList>
    </citation>
    <scope>IDENTIFICATION</scope>
</reference>
<keyword evidence="2" id="KW-1185">Reference proteome</keyword>
<evidence type="ECO:0000313" key="3">
    <source>
        <dbReference type="WBParaSite" id="nRc.2.0.1.t08721-RA"/>
    </source>
</evidence>
<dbReference type="Proteomes" id="UP000887565">
    <property type="component" value="Unplaced"/>
</dbReference>
<keyword evidence="1" id="KW-1133">Transmembrane helix</keyword>
<proteinExistence type="predicted"/>
<sequence length="152" mass="17531">MKGYQFLRRRKQRKSPHELPLICVPYGFITSDYYSGRLNCKNRNICDRDNKIMQKLQFMAHRVAFRSETFVPVVILPLFYFFACLWPPVRAVKCVDCEGIDCFGPECEGDYCMVAVYSPKIGAKIKLGEQNIVKGCVTGNLLKESLNDECER</sequence>
<dbReference type="WBParaSite" id="nRc.2.0.1.t08721-RA">
    <property type="protein sequence ID" value="nRc.2.0.1.t08721-RA"/>
    <property type="gene ID" value="nRc.2.0.1.g08721"/>
</dbReference>
<accession>A0A915I4N8</accession>
<keyword evidence="1" id="KW-0472">Membrane</keyword>